<feature type="compositionally biased region" description="Acidic residues" evidence="1">
    <location>
        <begin position="26"/>
        <end position="39"/>
    </location>
</feature>
<proteinExistence type="predicted"/>
<evidence type="ECO:0000256" key="1">
    <source>
        <dbReference type="SAM" id="MobiDB-lite"/>
    </source>
</evidence>
<name>A0A3M7MAR3_9PLEO</name>
<protein>
    <submittedName>
        <fullName evidence="3">Nucleotide-binding alpha-beta plait</fullName>
    </submittedName>
</protein>
<evidence type="ECO:0000313" key="3">
    <source>
        <dbReference type="EMBL" id="RMZ71596.1"/>
    </source>
</evidence>
<organism evidence="3 4">
    <name type="scientific">Pyrenophora seminiperda CCB06</name>
    <dbReference type="NCBI Taxonomy" id="1302712"/>
    <lineage>
        <taxon>Eukaryota</taxon>
        <taxon>Fungi</taxon>
        <taxon>Dikarya</taxon>
        <taxon>Ascomycota</taxon>
        <taxon>Pezizomycotina</taxon>
        <taxon>Dothideomycetes</taxon>
        <taxon>Pleosporomycetidae</taxon>
        <taxon>Pleosporales</taxon>
        <taxon>Pleosporineae</taxon>
        <taxon>Pleosporaceae</taxon>
        <taxon>Pyrenophora</taxon>
    </lineage>
</organism>
<dbReference type="InterPro" id="IPR056043">
    <property type="entry name" value="DUF7626"/>
</dbReference>
<dbReference type="OrthoDB" id="5321209at2759"/>
<dbReference type="Proteomes" id="UP000265663">
    <property type="component" value="Unassembled WGS sequence"/>
</dbReference>
<feature type="region of interest" description="Disordered" evidence="1">
    <location>
        <begin position="1"/>
        <end position="46"/>
    </location>
</feature>
<feature type="compositionally biased region" description="Basic and acidic residues" evidence="1">
    <location>
        <begin position="286"/>
        <end position="337"/>
    </location>
</feature>
<feature type="domain" description="DUF7626" evidence="2">
    <location>
        <begin position="148"/>
        <end position="202"/>
    </location>
</feature>
<evidence type="ECO:0000259" key="2">
    <source>
        <dbReference type="Pfam" id="PF24625"/>
    </source>
</evidence>
<dbReference type="Pfam" id="PF24625">
    <property type="entry name" value="DUF7626"/>
    <property type="match status" value="1"/>
</dbReference>
<dbReference type="EMBL" id="KE747827">
    <property type="protein sequence ID" value="RMZ71596.1"/>
    <property type="molecule type" value="Genomic_DNA"/>
</dbReference>
<sequence length="520" mass="58853">MANGMPAEKVTFEDNMSNTSSNVSDGDNDLMEVADDPDDGDFRLDDYEGLGIPSGNIQQEEGDEELEYEDAVTGTKRKHALPGSMSKMAIVPRRSLQLSQAIDDNTFILEENNDFLNKPTSRVPGTFGRHDRRKGESLPAYHKRVSHELDSDDELMMQMRKHGYSDRQIAEKLAKDGRIRYDQKSISTRIMRIRLAQADNVDFLLREGYKEWEIDDDKLLVQAYALADIETNYEVERVRAWRFRKVSDYMRRLNPEALFSATACRERYNSLMTSVAQIPTEEDDDPNTRRVELETYRTRREQIRTEEKAERDAKEAAEAKAKHEARSRNAQKAEESASKNALMEADKAKRAMARAASAQMRANRALQNSAAKTERNTQIKKQKRSQEPKEPAATPKKTPTFTLPSAKYATKDTPDPRSYLSVDDLVQLCDDRGIDLPGRKNMETLVQALRDADDEYSQKELQIMCRHEHLAANVSKMTMKYQLALAAAKGCASFGPGVALAGGEEANETDGDEEMDIDVE</sequence>
<feature type="region of interest" description="Disordered" evidence="1">
    <location>
        <begin position="279"/>
        <end position="417"/>
    </location>
</feature>
<feature type="compositionally biased region" description="Polar residues" evidence="1">
    <location>
        <begin position="14"/>
        <end position="25"/>
    </location>
</feature>
<evidence type="ECO:0000313" key="4">
    <source>
        <dbReference type="Proteomes" id="UP000265663"/>
    </source>
</evidence>
<keyword evidence="4" id="KW-1185">Reference proteome</keyword>
<gene>
    <name evidence="3" type="ORF">GMOD_00006728</name>
</gene>
<feature type="compositionally biased region" description="Low complexity" evidence="1">
    <location>
        <begin position="353"/>
        <end position="365"/>
    </location>
</feature>
<feature type="compositionally biased region" description="Low complexity" evidence="1">
    <location>
        <begin position="391"/>
        <end position="400"/>
    </location>
</feature>
<reference evidence="3 4" key="1">
    <citation type="journal article" date="2014" name="PLoS ONE">
        <title>De novo Genome Assembly of the Fungal Plant Pathogen Pyrenophora semeniperda.</title>
        <authorList>
            <person name="Soliai M.M."/>
            <person name="Meyer S.E."/>
            <person name="Udall J.A."/>
            <person name="Elzinga D.E."/>
            <person name="Hermansen R.A."/>
            <person name="Bodily P.M."/>
            <person name="Hart A.A."/>
            <person name="Coleman C.E."/>
        </authorList>
    </citation>
    <scope>NUCLEOTIDE SEQUENCE [LARGE SCALE GENOMIC DNA]</scope>
    <source>
        <strain evidence="3 4">CCB06</strain>
        <tissue evidence="3">Mycelium</tissue>
    </source>
</reference>
<dbReference type="AlphaFoldDB" id="A0A3M7MAR3"/>
<accession>A0A3M7MAR3</accession>